<keyword evidence="2" id="KW-1185">Reference proteome</keyword>
<reference evidence="1 2" key="1">
    <citation type="submission" date="2024-07" db="EMBL/GenBank/DDBJ databases">
        <title>Draft Genome Sequence of Ferrimicrobium acidiphilum Strain YE2023, Isolated from a Pulp of Bioleach Reactor.</title>
        <authorList>
            <person name="Elkina Y.A."/>
            <person name="Bulaeva A.G."/>
            <person name="Beletsky A.V."/>
            <person name="Mardanov A.V."/>
        </authorList>
    </citation>
    <scope>NUCLEOTIDE SEQUENCE [LARGE SCALE GENOMIC DNA]</scope>
    <source>
        <strain evidence="1 2">YE2023</strain>
    </source>
</reference>
<comment type="caution">
    <text evidence="1">The sequence shown here is derived from an EMBL/GenBank/DDBJ whole genome shotgun (WGS) entry which is preliminary data.</text>
</comment>
<dbReference type="RefSeq" id="WP_369084148.1">
    <property type="nucleotide sequence ID" value="NZ_JBFSHR010000004.1"/>
</dbReference>
<proteinExistence type="predicted"/>
<dbReference type="Proteomes" id="UP001560267">
    <property type="component" value="Unassembled WGS sequence"/>
</dbReference>
<dbReference type="Pfam" id="PF03695">
    <property type="entry name" value="UPF0149"/>
    <property type="match status" value="1"/>
</dbReference>
<dbReference type="Gene3D" id="1.20.120.740">
    <property type="entry name" value="YgfB uncharacterised protein family UPF0149, PF03695"/>
    <property type="match status" value="1"/>
</dbReference>
<dbReference type="InterPro" id="IPR011978">
    <property type="entry name" value="YgfB-like"/>
</dbReference>
<accession>A0ABV3XZB5</accession>
<evidence type="ECO:0000313" key="1">
    <source>
        <dbReference type="EMBL" id="MEX6428610.1"/>
    </source>
</evidence>
<name>A0ABV3XZB5_9ACTN</name>
<dbReference type="NCBIfam" id="TIGR02292">
    <property type="entry name" value="ygfB_yecA"/>
    <property type="match status" value="1"/>
</dbReference>
<organism evidence="1 2">
    <name type="scientific">Ferrimicrobium acidiphilum</name>
    <dbReference type="NCBI Taxonomy" id="121039"/>
    <lineage>
        <taxon>Bacteria</taxon>
        <taxon>Bacillati</taxon>
        <taxon>Actinomycetota</taxon>
        <taxon>Acidimicrobiia</taxon>
        <taxon>Acidimicrobiales</taxon>
        <taxon>Acidimicrobiaceae</taxon>
        <taxon>Ferrimicrobium</taxon>
    </lineage>
</organism>
<protein>
    <submittedName>
        <fullName evidence="1">YecA family protein</fullName>
    </submittedName>
</protein>
<sequence>MTEQLTEEELDALAEFLDDAEAPPERLTLTAFDGFAAGLAVSPVEVEHAEWIELALGVIREDEEIEPAILDAMVRHVQVIREVIRTRPEEFLPIFDSIVEVDDDEELEEISPVEWCAGFLLATDLFPEAFSTLADQDEAVNLMLPFVVFGTEEGLEALEENQDGLAEELIDSIQPAVIGLYRYLARVGDVESISQQGEDSSAGSEQS</sequence>
<gene>
    <name evidence="1" type="ORF">AB6A68_01995</name>
</gene>
<dbReference type="SUPFAM" id="SSF101327">
    <property type="entry name" value="YgfB-like"/>
    <property type="match status" value="1"/>
</dbReference>
<dbReference type="EMBL" id="JBFSHR010000004">
    <property type="protein sequence ID" value="MEX6428610.1"/>
    <property type="molecule type" value="Genomic_DNA"/>
</dbReference>
<dbReference type="InterPro" id="IPR036255">
    <property type="entry name" value="YgfB-like_sf"/>
</dbReference>
<evidence type="ECO:0000313" key="2">
    <source>
        <dbReference type="Proteomes" id="UP001560267"/>
    </source>
</evidence>